<evidence type="ECO:0000313" key="1">
    <source>
        <dbReference type="EMBL" id="CAL4951646.1"/>
    </source>
</evidence>
<proteinExistence type="predicted"/>
<dbReference type="AlphaFoldDB" id="A0ABC8Z010"/>
<dbReference type="EMBL" id="OZ075127">
    <property type="protein sequence ID" value="CAL4951646.1"/>
    <property type="molecule type" value="Genomic_DNA"/>
</dbReference>
<dbReference type="PANTHER" id="PTHR33103">
    <property type="entry name" value="OS01G0153900 PROTEIN"/>
    <property type="match status" value="1"/>
</dbReference>
<dbReference type="Proteomes" id="UP001497457">
    <property type="component" value="Chromosome 17b"/>
</dbReference>
<keyword evidence="2" id="KW-1185">Reference proteome</keyword>
<dbReference type="PANTHER" id="PTHR33103:SF96">
    <property type="entry name" value="OS01G0153900 PROTEIN"/>
    <property type="match status" value="1"/>
</dbReference>
<protein>
    <submittedName>
        <fullName evidence="1">Uncharacterized protein</fullName>
    </submittedName>
</protein>
<dbReference type="Pfam" id="PF05056">
    <property type="entry name" value="DUF674"/>
    <property type="match status" value="2"/>
</dbReference>
<dbReference type="InterPro" id="IPR007750">
    <property type="entry name" value="DUF674"/>
</dbReference>
<evidence type="ECO:0000313" key="2">
    <source>
        <dbReference type="Proteomes" id="UP001497457"/>
    </source>
</evidence>
<sequence length="275" mass="28982">MATPTTTALSMKLLVDTKAQRVLFAEASKEVADFLFTLLALPVGSAAKLLGEEDMVGSVGNIYASVGKLDDTYVLSGVARDSLLLHICNGCSLFRLGALALAPAPAPAPAPRPAPPRPNRFFRCDRRDNDYNYGYSCNSNSCRDYMTDDCGKACPSCGHQMAREVRFLPSAAGNQHQQQPVEKDAAAAPGGGGGVFVQGVVTYTVMDDLTVTPMSAISSITLLNDFAVTDLAALQERTVQIGYNEGLGILKASLQSKTVLTDVFLGNKAAAPGDA</sequence>
<organism evidence="1 2">
    <name type="scientific">Urochloa decumbens</name>
    <dbReference type="NCBI Taxonomy" id="240449"/>
    <lineage>
        <taxon>Eukaryota</taxon>
        <taxon>Viridiplantae</taxon>
        <taxon>Streptophyta</taxon>
        <taxon>Embryophyta</taxon>
        <taxon>Tracheophyta</taxon>
        <taxon>Spermatophyta</taxon>
        <taxon>Magnoliopsida</taxon>
        <taxon>Liliopsida</taxon>
        <taxon>Poales</taxon>
        <taxon>Poaceae</taxon>
        <taxon>PACMAD clade</taxon>
        <taxon>Panicoideae</taxon>
        <taxon>Panicodae</taxon>
        <taxon>Paniceae</taxon>
        <taxon>Melinidinae</taxon>
        <taxon>Urochloa</taxon>
    </lineage>
</organism>
<name>A0ABC8Z010_9POAL</name>
<accession>A0ABC8Z010</accession>
<gene>
    <name evidence="1" type="ORF">URODEC1_LOCUS39037</name>
</gene>
<reference evidence="1" key="1">
    <citation type="submission" date="2024-10" db="EMBL/GenBank/DDBJ databases">
        <authorList>
            <person name="Ryan C."/>
        </authorList>
    </citation>
    <scope>NUCLEOTIDE SEQUENCE [LARGE SCALE GENOMIC DNA]</scope>
</reference>